<dbReference type="EMBL" id="JAVRRA010028704">
    <property type="protein sequence ID" value="KAK5030182.1"/>
    <property type="molecule type" value="Genomic_DNA"/>
</dbReference>
<accession>A0ABR0ITQ4</accession>
<organism evidence="2 3">
    <name type="scientific">Cryomyces antarcticus</name>
    <dbReference type="NCBI Taxonomy" id="329879"/>
    <lineage>
        <taxon>Eukaryota</taxon>
        <taxon>Fungi</taxon>
        <taxon>Dikarya</taxon>
        <taxon>Ascomycota</taxon>
        <taxon>Pezizomycotina</taxon>
        <taxon>Dothideomycetes</taxon>
        <taxon>Dothideomycetes incertae sedis</taxon>
        <taxon>Cryomyces</taxon>
    </lineage>
</organism>
<reference evidence="2 3" key="1">
    <citation type="submission" date="2023-08" db="EMBL/GenBank/DDBJ databases">
        <title>Black Yeasts Isolated from many extreme environments.</title>
        <authorList>
            <person name="Coleine C."/>
            <person name="Stajich J.E."/>
            <person name="Selbmann L."/>
        </authorList>
    </citation>
    <scope>NUCLEOTIDE SEQUENCE [LARGE SCALE GENOMIC DNA]</scope>
    <source>
        <strain evidence="2 3">CCFEE 536</strain>
    </source>
</reference>
<sequence length="62" mass="6558">MSDNELDAELLALAGDDSSSDEEETKPTAKPSRSVTPASSPMNAAQEKGRSPIRRGVAQKTK</sequence>
<comment type="caution">
    <text evidence="2">The sequence shown here is derived from an EMBL/GenBank/DDBJ whole genome shotgun (WGS) entry which is preliminary data.</text>
</comment>
<evidence type="ECO:0000313" key="2">
    <source>
        <dbReference type="EMBL" id="KAK5030182.1"/>
    </source>
</evidence>
<dbReference type="Proteomes" id="UP001357485">
    <property type="component" value="Unassembled WGS sequence"/>
</dbReference>
<name>A0ABR0ITQ4_9PEZI</name>
<keyword evidence="3" id="KW-1185">Reference proteome</keyword>
<protein>
    <submittedName>
        <fullName evidence="2">Uncharacterized protein</fullName>
    </submittedName>
</protein>
<evidence type="ECO:0000313" key="3">
    <source>
        <dbReference type="Proteomes" id="UP001357485"/>
    </source>
</evidence>
<proteinExistence type="predicted"/>
<feature type="non-terminal residue" evidence="2">
    <location>
        <position position="62"/>
    </location>
</feature>
<feature type="compositionally biased region" description="Polar residues" evidence="1">
    <location>
        <begin position="31"/>
        <end position="43"/>
    </location>
</feature>
<gene>
    <name evidence="2" type="ORF">LTR16_012129</name>
</gene>
<evidence type="ECO:0000256" key="1">
    <source>
        <dbReference type="SAM" id="MobiDB-lite"/>
    </source>
</evidence>
<feature type="region of interest" description="Disordered" evidence="1">
    <location>
        <begin position="1"/>
        <end position="62"/>
    </location>
</feature>